<evidence type="ECO:0000313" key="2">
    <source>
        <dbReference type="Proteomes" id="UP000324222"/>
    </source>
</evidence>
<reference evidence="1 2" key="1">
    <citation type="submission" date="2019-05" db="EMBL/GenBank/DDBJ databases">
        <title>Another draft genome of Portunus trituberculatus and its Hox gene families provides insights of decapod evolution.</title>
        <authorList>
            <person name="Jeong J.-H."/>
            <person name="Song I."/>
            <person name="Kim S."/>
            <person name="Choi T."/>
            <person name="Kim D."/>
            <person name="Ryu S."/>
            <person name="Kim W."/>
        </authorList>
    </citation>
    <scope>NUCLEOTIDE SEQUENCE [LARGE SCALE GENOMIC DNA]</scope>
    <source>
        <tissue evidence="1">Muscle</tissue>
    </source>
</reference>
<sequence>MRSYEDQSRHLNSHVVKMLASLNNIIGHHSCLDRYPTEESMALPRLSLPGGMDARGPADIIIHRKITLMYQSVSKRRGRK</sequence>
<evidence type="ECO:0000313" key="1">
    <source>
        <dbReference type="EMBL" id="MPC74669.1"/>
    </source>
</evidence>
<proteinExistence type="predicted"/>
<organism evidence="1 2">
    <name type="scientific">Portunus trituberculatus</name>
    <name type="common">Swimming crab</name>
    <name type="synonym">Neptunus trituberculatus</name>
    <dbReference type="NCBI Taxonomy" id="210409"/>
    <lineage>
        <taxon>Eukaryota</taxon>
        <taxon>Metazoa</taxon>
        <taxon>Ecdysozoa</taxon>
        <taxon>Arthropoda</taxon>
        <taxon>Crustacea</taxon>
        <taxon>Multicrustacea</taxon>
        <taxon>Malacostraca</taxon>
        <taxon>Eumalacostraca</taxon>
        <taxon>Eucarida</taxon>
        <taxon>Decapoda</taxon>
        <taxon>Pleocyemata</taxon>
        <taxon>Brachyura</taxon>
        <taxon>Eubrachyura</taxon>
        <taxon>Portunoidea</taxon>
        <taxon>Portunidae</taxon>
        <taxon>Portuninae</taxon>
        <taxon>Portunus</taxon>
    </lineage>
</organism>
<protein>
    <submittedName>
        <fullName evidence="1">Uncharacterized protein</fullName>
    </submittedName>
</protein>
<accession>A0A5B7HYC1</accession>
<keyword evidence="2" id="KW-1185">Reference proteome</keyword>
<dbReference type="AlphaFoldDB" id="A0A5B7HYC1"/>
<comment type="caution">
    <text evidence="1">The sequence shown here is derived from an EMBL/GenBank/DDBJ whole genome shotgun (WGS) entry which is preliminary data.</text>
</comment>
<dbReference type="EMBL" id="VSRR010039439">
    <property type="protein sequence ID" value="MPC74669.1"/>
    <property type="molecule type" value="Genomic_DNA"/>
</dbReference>
<name>A0A5B7HYC1_PORTR</name>
<gene>
    <name evidence="1" type="ORF">E2C01_069041</name>
</gene>
<dbReference type="Proteomes" id="UP000324222">
    <property type="component" value="Unassembled WGS sequence"/>
</dbReference>